<organism evidence="15 16">
    <name type="scientific">Dispira parvispora</name>
    <dbReference type="NCBI Taxonomy" id="1520584"/>
    <lineage>
        <taxon>Eukaryota</taxon>
        <taxon>Fungi</taxon>
        <taxon>Fungi incertae sedis</taxon>
        <taxon>Zoopagomycota</taxon>
        <taxon>Kickxellomycotina</taxon>
        <taxon>Dimargaritomycetes</taxon>
        <taxon>Dimargaritales</taxon>
        <taxon>Dimargaritaceae</taxon>
        <taxon>Dispira</taxon>
    </lineage>
</organism>
<keyword evidence="8 11" id="KW-0030">Aminoacyl-tRNA synthetase</keyword>
<evidence type="ECO:0000256" key="2">
    <source>
        <dbReference type="ARBA" id="ARBA00005594"/>
    </source>
</evidence>
<evidence type="ECO:0000256" key="5">
    <source>
        <dbReference type="ARBA" id="ARBA00022741"/>
    </source>
</evidence>
<feature type="domain" description="Leucine--tRNA ligase RagD-binding" evidence="14">
    <location>
        <begin position="964"/>
        <end position="1033"/>
    </location>
</feature>
<evidence type="ECO:0000256" key="4">
    <source>
        <dbReference type="ARBA" id="ARBA00022598"/>
    </source>
</evidence>
<dbReference type="InterPro" id="IPR002300">
    <property type="entry name" value="aa-tRNA-synth_Ia"/>
</dbReference>
<dbReference type="OrthoDB" id="10249672at2759"/>
<evidence type="ECO:0000259" key="13">
    <source>
        <dbReference type="Pfam" id="PF08264"/>
    </source>
</evidence>
<keyword evidence="4 11" id="KW-0436">Ligase</keyword>
<dbReference type="GO" id="GO:0006429">
    <property type="term" value="P:leucyl-tRNA aminoacylation"/>
    <property type="evidence" value="ECO:0007669"/>
    <property type="project" value="InterPro"/>
</dbReference>
<reference evidence="15" key="1">
    <citation type="submission" date="2022-07" db="EMBL/GenBank/DDBJ databases">
        <title>Phylogenomic reconstructions and comparative analyses of Kickxellomycotina fungi.</title>
        <authorList>
            <person name="Reynolds N.K."/>
            <person name="Stajich J.E."/>
            <person name="Barry K."/>
            <person name="Grigoriev I.V."/>
            <person name="Crous P."/>
            <person name="Smith M.E."/>
        </authorList>
    </citation>
    <scope>NUCLEOTIDE SEQUENCE</scope>
    <source>
        <strain evidence="15">RSA 1196</strain>
    </source>
</reference>
<keyword evidence="5 11" id="KW-0547">Nucleotide-binding</keyword>
<feature type="domain" description="Aminoacyl-tRNA synthetase class Ia" evidence="12">
    <location>
        <begin position="24"/>
        <end position="110"/>
    </location>
</feature>
<dbReference type="Pfam" id="PF24810">
    <property type="entry name" value="RBD_LARS1"/>
    <property type="match status" value="1"/>
</dbReference>
<keyword evidence="6 11" id="KW-0067">ATP-binding</keyword>
<dbReference type="CDD" id="cd07959">
    <property type="entry name" value="Anticodon_Ia_Leu_AEc"/>
    <property type="match status" value="1"/>
</dbReference>
<keyword evidence="7 11" id="KW-0648">Protein biosynthesis</keyword>
<evidence type="ECO:0000256" key="3">
    <source>
        <dbReference type="ARBA" id="ARBA00013164"/>
    </source>
</evidence>
<sequence>METEQKKTQKRDYLRALEKEAQAYWEETKAFEANAPTDDTVPMEELHNKYPKYFSNFPFPYMNGRLHLGHAFSLSKVEFSTGYQRLLGKNTLFPFGFHATGMPIKACADKIKKELEMFGSDLVVPVQEPVDGVTDDLAKNLQLQDKSGEQTSAAKKPSKVAAKTGNAKYQFEIMLSLGIPREEIKNFADPQYWLQYFPPLAIQDIKGLGCKVDWRRSFITTDANPYYDSFAQWQFVRLREKNKIKFGKRYTIYSPLDDQPCMDHDRLSGEGIGPQEYTGIKMQVLSWSASAQKLVDQVPELQGRNVYLVAATLRPETMYGQTNCFVGTALEYGFFAHNDKDVFVCTHRAARNMCYQQLLATNKVNQLATIVGKDMVGTKVLAPLSQYQEGVYVLPMENVLATKGTGVVTSVPSDSPDDYATLQDLVKKPAYYHIQPEWVEPFKAIPIIQTPQYGDLTAPALCKELKINSQKDKQQLAAAKELAYKEGFYKGTMILGEFKGQSVQDAKSLIRQQMLESGDAFVYSEPEGLVVSRSGDECVVSLCDQWYLDYGEPKWRAVTEKCLSQMETYGPETRHNFEKVLAWLNQWACARSFGLGSKVPWDPSFLIESLSDSTIYMSYYTIAHLLHAGSLNGSRPGLANIRPDQMTYEVWDYVLLGGPFPVESTIPKETLEKMRREFSYFYPIDLRSSGKDLISNHLTFCLYIHTALFPEEHWPRSVRANGHLLLNGDKMSKSTGNFMTLEQVVQKYGADATRLTLADAGDSIEDANFEESVSNAAILRLYNLLEWMEEVVTQLDTLRTGPLDSFHDRVFEQEMIQLIHQTQAAYEEMCYKDALKYGFYEFQAARDQYREVTSYGEGMHRDLVLRYIEYQTLMVAPIVPHWSHHVWSKVLKKPDSLVSARWPQGLPAAASESVLDAADYVRKLVRHVREAEMAVQKRKAKGKAKQTEEAQFNPALPKHLTIVIAHQFPAWQDQAVKVLAQHYQPDTRTVDDKAVRGELGAQGLMKNKKVMPFIQEFKKQLDKRGEAAFNRALTFDEQEAIRQSKTFIVKSLGYQDLNIVEARALSAEGADLEAYPPADANALLRAVEASVPGAPAFVLKNVA</sequence>
<dbReference type="PANTHER" id="PTHR45794">
    <property type="entry name" value="LEUCYL-TRNA SYNTHETASE"/>
    <property type="match status" value="1"/>
</dbReference>
<comment type="similarity">
    <text evidence="2 11">Belongs to the class-I aminoacyl-tRNA synthetase family.</text>
</comment>
<dbReference type="EMBL" id="JANBPY010000086">
    <property type="protein sequence ID" value="KAJ1969176.1"/>
    <property type="molecule type" value="Genomic_DNA"/>
</dbReference>
<dbReference type="PROSITE" id="PS00178">
    <property type="entry name" value="AA_TRNA_LIGASE_I"/>
    <property type="match status" value="1"/>
</dbReference>
<dbReference type="InterPro" id="IPR014729">
    <property type="entry name" value="Rossmann-like_a/b/a_fold"/>
</dbReference>
<dbReference type="SUPFAM" id="SSF47323">
    <property type="entry name" value="Anticodon-binding domain of a subclass of class I aminoacyl-tRNA synthetases"/>
    <property type="match status" value="1"/>
</dbReference>
<dbReference type="FunFam" id="3.90.740.10:FF:000001">
    <property type="entry name" value="Leucine--tRNA ligase, cytoplasmic"/>
    <property type="match status" value="1"/>
</dbReference>
<dbReference type="Gene3D" id="1.10.730.10">
    <property type="entry name" value="Isoleucyl-tRNA Synthetase, Domain 1"/>
    <property type="match status" value="1"/>
</dbReference>
<evidence type="ECO:0000313" key="15">
    <source>
        <dbReference type="EMBL" id="KAJ1969176.1"/>
    </source>
</evidence>
<dbReference type="GO" id="GO:0004823">
    <property type="term" value="F:leucine-tRNA ligase activity"/>
    <property type="evidence" value="ECO:0007669"/>
    <property type="project" value="UniProtKB-EC"/>
</dbReference>
<dbReference type="EC" id="6.1.1.4" evidence="3"/>
<name>A0A9W8E5N5_9FUNG</name>
<dbReference type="Proteomes" id="UP001150925">
    <property type="component" value="Unassembled WGS sequence"/>
</dbReference>
<dbReference type="GO" id="GO:0005524">
    <property type="term" value="F:ATP binding"/>
    <property type="evidence" value="ECO:0007669"/>
    <property type="project" value="UniProtKB-KW"/>
</dbReference>
<evidence type="ECO:0000259" key="12">
    <source>
        <dbReference type="Pfam" id="PF00133"/>
    </source>
</evidence>
<dbReference type="InterPro" id="IPR009080">
    <property type="entry name" value="tRNAsynth_Ia_anticodon-bd"/>
</dbReference>
<dbReference type="InterPro" id="IPR009008">
    <property type="entry name" value="Val/Leu/Ile-tRNA-synth_edit"/>
</dbReference>
<dbReference type="SUPFAM" id="SSF52374">
    <property type="entry name" value="Nucleotidylyl transferase"/>
    <property type="match status" value="1"/>
</dbReference>
<dbReference type="PANTHER" id="PTHR45794:SF1">
    <property type="entry name" value="LEUCINE--TRNA LIGASE, CYTOPLASMIC"/>
    <property type="match status" value="1"/>
</dbReference>
<dbReference type="InterPro" id="IPR004493">
    <property type="entry name" value="Leu-tRNA-synth_Ia_arc/euk"/>
</dbReference>
<evidence type="ECO:0000313" key="16">
    <source>
        <dbReference type="Proteomes" id="UP001150925"/>
    </source>
</evidence>
<dbReference type="Pfam" id="PF00133">
    <property type="entry name" value="tRNA-synt_1"/>
    <property type="match status" value="2"/>
</dbReference>
<evidence type="ECO:0000259" key="14">
    <source>
        <dbReference type="Pfam" id="PF24810"/>
    </source>
</evidence>
<evidence type="ECO:0000256" key="1">
    <source>
        <dbReference type="ARBA" id="ARBA00004496"/>
    </source>
</evidence>
<accession>A0A9W8E5N5</accession>
<dbReference type="AlphaFoldDB" id="A0A9W8E5N5"/>
<dbReference type="Gene3D" id="3.90.740.10">
    <property type="entry name" value="Valyl/Leucyl/Isoleucyl-tRNA synthetase, editing domain"/>
    <property type="match status" value="1"/>
</dbReference>
<dbReference type="InterPro" id="IPR013155">
    <property type="entry name" value="M/V/L/I-tRNA-synth_anticd-bd"/>
</dbReference>
<feature type="domain" description="Aminoacyl-tRNA synthetase class Ia" evidence="12">
    <location>
        <begin position="202"/>
        <end position="769"/>
    </location>
</feature>
<comment type="caution">
    <text evidence="15">The sequence shown here is derived from an EMBL/GenBank/DDBJ whole genome shotgun (WGS) entry which is preliminary data.</text>
</comment>
<dbReference type="InterPro" id="IPR001412">
    <property type="entry name" value="aa-tRNA-synth_I_CS"/>
</dbReference>
<dbReference type="NCBIfam" id="TIGR00395">
    <property type="entry name" value="leuS_arch"/>
    <property type="match status" value="1"/>
</dbReference>
<keyword evidence="16" id="KW-1185">Reference proteome</keyword>
<gene>
    <name evidence="15" type="primary">CDC60</name>
    <name evidence="15" type="ORF">IWQ62_000788</name>
</gene>
<comment type="catalytic activity">
    <reaction evidence="10">
        <text>tRNA(Leu) + L-leucine + ATP = L-leucyl-tRNA(Leu) + AMP + diphosphate</text>
        <dbReference type="Rhea" id="RHEA:11688"/>
        <dbReference type="Rhea" id="RHEA-COMP:9613"/>
        <dbReference type="Rhea" id="RHEA-COMP:9622"/>
        <dbReference type="ChEBI" id="CHEBI:30616"/>
        <dbReference type="ChEBI" id="CHEBI:33019"/>
        <dbReference type="ChEBI" id="CHEBI:57427"/>
        <dbReference type="ChEBI" id="CHEBI:78442"/>
        <dbReference type="ChEBI" id="CHEBI:78494"/>
        <dbReference type="ChEBI" id="CHEBI:456215"/>
        <dbReference type="EC" id="6.1.1.4"/>
    </reaction>
</comment>
<proteinExistence type="inferred from homology"/>
<evidence type="ECO:0000256" key="9">
    <source>
        <dbReference type="ARBA" id="ARBA00030520"/>
    </source>
</evidence>
<evidence type="ECO:0000256" key="7">
    <source>
        <dbReference type="ARBA" id="ARBA00022917"/>
    </source>
</evidence>
<dbReference type="GO" id="GO:0002161">
    <property type="term" value="F:aminoacyl-tRNA deacylase activity"/>
    <property type="evidence" value="ECO:0007669"/>
    <property type="project" value="InterPro"/>
</dbReference>
<evidence type="ECO:0000256" key="11">
    <source>
        <dbReference type="RuleBase" id="RU363035"/>
    </source>
</evidence>
<dbReference type="Pfam" id="PF08264">
    <property type="entry name" value="Anticodon_1"/>
    <property type="match status" value="1"/>
</dbReference>
<evidence type="ECO:0000256" key="10">
    <source>
        <dbReference type="ARBA" id="ARBA00047469"/>
    </source>
</evidence>
<protein>
    <recommendedName>
        <fullName evidence="3">leucine--tRNA ligase</fullName>
        <ecNumber evidence="3">6.1.1.4</ecNumber>
    </recommendedName>
    <alternativeName>
        <fullName evidence="9">Leucyl-tRNA synthetase</fullName>
    </alternativeName>
</protein>
<feature type="domain" description="Methionyl/Valyl/Leucyl/Isoleucyl-tRNA synthetase anticodon-binding" evidence="13">
    <location>
        <begin position="808"/>
        <end position="932"/>
    </location>
</feature>
<dbReference type="InterPro" id="IPR055416">
    <property type="entry name" value="RBD_LARS1"/>
</dbReference>
<dbReference type="SUPFAM" id="SSF50677">
    <property type="entry name" value="ValRS/IleRS/LeuRS editing domain"/>
    <property type="match status" value="1"/>
</dbReference>
<comment type="subcellular location">
    <subcellularLocation>
        <location evidence="1">Cytoplasm</location>
    </subcellularLocation>
</comment>
<evidence type="ECO:0000256" key="6">
    <source>
        <dbReference type="ARBA" id="ARBA00022840"/>
    </source>
</evidence>
<evidence type="ECO:0000256" key="8">
    <source>
        <dbReference type="ARBA" id="ARBA00023146"/>
    </source>
</evidence>
<dbReference type="Gene3D" id="3.40.50.620">
    <property type="entry name" value="HUPs"/>
    <property type="match status" value="1"/>
</dbReference>
<dbReference type="GO" id="GO:0005737">
    <property type="term" value="C:cytoplasm"/>
    <property type="evidence" value="ECO:0007669"/>
    <property type="project" value="UniProtKB-SubCell"/>
</dbReference>